<evidence type="ECO:0000313" key="2">
    <source>
        <dbReference type="Proteomes" id="UP000592820"/>
    </source>
</evidence>
<organism evidence="1 2">
    <name type="scientific">Paraburkholderia youngii</name>
    <dbReference type="NCBI Taxonomy" id="2782701"/>
    <lineage>
        <taxon>Bacteria</taxon>
        <taxon>Pseudomonadati</taxon>
        <taxon>Pseudomonadota</taxon>
        <taxon>Betaproteobacteria</taxon>
        <taxon>Burkholderiales</taxon>
        <taxon>Burkholderiaceae</taxon>
        <taxon>Paraburkholderia</taxon>
    </lineage>
</organism>
<dbReference type="RefSeq" id="WP_184227409.1">
    <property type="nucleotide sequence ID" value="NZ_JACHDE010000010.1"/>
</dbReference>
<comment type="caution">
    <text evidence="1">The sequence shown here is derived from an EMBL/GenBank/DDBJ whole genome shotgun (WGS) entry which is preliminary data.</text>
</comment>
<sequence length="93" mass="10024">MGINVNGQLLGSGVDLNAGDSAFWWVGPMNYGEILWAAAIPLSGPPWDKNIEVRNLSNDCDAEGNRVVLLEVHNTSATDFASYGLFIAWTDAI</sequence>
<name>A0A7W8P5X7_9BURK</name>
<dbReference type="EMBL" id="JACHDE010000010">
    <property type="protein sequence ID" value="MBB5402838.1"/>
    <property type="molecule type" value="Genomic_DNA"/>
</dbReference>
<accession>A0A7W8P5X7</accession>
<dbReference type="Proteomes" id="UP000592820">
    <property type="component" value="Unassembled WGS sequence"/>
</dbReference>
<reference evidence="1 2" key="1">
    <citation type="submission" date="2020-08" db="EMBL/GenBank/DDBJ databases">
        <title>Genomic Encyclopedia of Type Strains, Phase IV (KMG-V): Genome sequencing to study the core and pangenomes of soil and plant-associated prokaryotes.</title>
        <authorList>
            <person name="Whitman W."/>
        </authorList>
    </citation>
    <scope>NUCLEOTIDE SEQUENCE [LARGE SCALE GENOMIC DNA]</scope>
    <source>
        <strain evidence="1 2">JPY162</strain>
    </source>
</reference>
<protein>
    <submittedName>
        <fullName evidence="1">Uncharacterized protein</fullName>
    </submittedName>
</protein>
<evidence type="ECO:0000313" key="1">
    <source>
        <dbReference type="EMBL" id="MBB5402838.1"/>
    </source>
</evidence>
<gene>
    <name evidence="1" type="ORF">HDG41_004924</name>
</gene>
<proteinExistence type="predicted"/>
<dbReference type="AlphaFoldDB" id="A0A7W8P5X7"/>